<dbReference type="PANTHER" id="PTHR12110">
    <property type="entry name" value="HYDROXYPYRUVATE ISOMERASE"/>
    <property type="match status" value="1"/>
</dbReference>
<dbReference type="RefSeq" id="WP_227777109.1">
    <property type="nucleotide sequence ID" value="NZ_BAABKX010000019.1"/>
</dbReference>
<accession>A0AAV3UNZ6</accession>
<name>A0AAV3UNZ6_9EURY</name>
<evidence type="ECO:0000313" key="3">
    <source>
        <dbReference type="Proteomes" id="UP001501729"/>
    </source>
</evidence>
<dbReference type="AlphaFoldDB" id="A0AAV3UNZ6"/>
<dbReference type="InterPro" id="IPR050312">
    <property type="entry name" value="IolE/XylAMocC-like"/>
</dbReference>
<dbReference type="EMBL" id="BAABKX010000019">
    <property type="protein sequence ID" value="GAA5061556.1"/>
    <property type="molecule type" value="Genomic_DNA"/>
</dbReference>
<dbReference type="InterPro" id="IPR036237">
    <property type="entry name" value="Xyl_isomerase-like_sf"/>
</dbReference>
<sequence length="272" mass="30630">MGIGYTTILYDEESLSCGIGDIGACQYDGIEIGLEKVRAVGYESVRDLLDEKELDLYLIMGEWLESDATCERVVDGAYTASRLDAEFIGILPPQRGHVDDETLDEWITRICYAADDAGVTPLLHHHGATHIEQPDEISAWLKRSPSNLKLVWDTAHHYPYGEHYPSGDVTDGIERFADDIEYVHLKDVAPPADFDSHIEALSNAEFHLDNVINYFRAFTDLGKGRLDFSAVRDTLDDIGFDGHITIEIENQTTDPLIHAKKNLDYWRDVTND</sequence>
<proteinExistence type="predicted"/>
<dbReference type="Gene3D" id="3.20.20.150">
    <property type="entry name" value="Divalent-metal-dependent TIM barrel enzymes"/>
    <property type="match status" value="1"/>
</dbReference>
<feature type="domain" description="Xylose isomerase-like TIM barrel" evidence="1">
    <location>
        <begin position="65"/>
        <end position="267"/>
    </location>
</feature>
<protein>
    <recommendedName>
        <fullName evidence="1">Xylose isomerase-like TIM barrel domain-containing protein</fullName>
    </recommendedName>
</protein>
<dbReference type="PANTHER" id="PTHR12110:SF41">
    <property type="entry name" value="INOSOSE DEHYDRATASE"/>
    <property type="match status" value="1"/>
</dbReference>
<dbReference type="GeneID" id="68615798"/>
<dbReference type="SUPFAM" id="SSF51658">
    <property type="entry name" value="Xylose isomerase-like"/>
    <property type="match status" value="1"/>
</dbReference>
<dbReference type="Pfam" id="PF01261">
    <property type="entry name" value="AP_endonuc_2"/>
    <property type="match status" value="1"/>
</dbReference>
<dbReference type="Proteomes" id="UP001501729">
    <property type="component" value="Unassembled WGS sequence"/>
</dbReference>
<comment type="caution">
    <text evidence="2">The sequence shown here is derived from an EMBL/GenBank/DDBJ whole genome shotgun (WGS) entry which is preliminary data.</text>
</comment>
<organism evidence="2 3">
    <name type="scientific">Haladaptatus pallidirubidus</name>
    <dbReference type="NCBI Taxonomy" id="1008152"/>
    <lineage>
        <taxon>Archaea</taxon>
        <taxon>Methanobacteriati</taxon>
        <taxon>Methanobacteriota</taxon>
        <taxon>Stenosarchaea group</taxon>
        <taxon>Halobacteria</taxon>
        <taxon>Halobacteriales</taxon>
        <taxon>Haladaptataceae</taxon>
        <taxon>Haladaptatus</taxon>
    </lineage>
</organism>
<reference evidence="2 3" key="1">
    <citation type="journal article" date="2019" name="Int. J. Syst. Evol. Microbiol.">
        <title>The Global Catalogue of Microorganisms (GCM) 10K type strain sequencing project: providing services to taxonomists for standard genome sequencing and annotation.</title>
        <authorList>
            <consortium name="The Broad Institute Genomics Platform"/>
            <consortium name="The Broad Institute Genome Sequencing Center for Infectious Disease"/>
            <person name="Wu L."/>
            <person name="Ma J."/>
        </authorList>
    </citation>
    <scope>NUCLEOTIDE SEQUENCE [LARGE SCALE GENOMIC DNA]</scope>
    <source>
        <strain evidence="2 3">JCM 17504</strain>
    </source>
</reference>
<gene>
    <name evidence="2" type="ORF">GCM10025751_47990</name>
</gene>
<keyword evidence="3" id="KW-1185">Reference proteome</keyword>
<evidence type="ECO:0000313" key="2">
    <source>
        <dbReference type="EMBL" id="GAA5061556.1"/>
    </source>
</evidence>
<evidence type="ECO:0000259" key="1">
    <source>
        <dbReference type="Pfam" id="PF01261"/>
    </source>
</evidence>
<dbReference type="InterPro" id="IPR013022">
    <property type="entry name" value="Xyl_isomerase-like_TIM-brl"/>
</dbReference>